<dbReference type="PANTHER" id="PTHR32493">
    <property type="entry name" value="SUSHI DOMAIN-CONTAINING PROTEIN 5"/>
    <property type="match status" value="1"/>
</dbReference>
<keyword evidence="5" id="KW-0472">Membrane</keyword>
<evidence type="ECO:0000256" key="3">
    <source>
        <dbReference type="PROSITE-ProRule" id="PRU00302"/>
    </source>
</evidence>
<organism evidence="8 9">
    <name type="scientific">Salmo salar</name>
    <name type="common">Atlantic salmon</name>
    <dbReference type="NCBI Taxonomy" id="8030"/>
    <lineage>
        <taxon>Eukaryota</taxon>
        <taxon>Metazoa</taxon>
        <taxon>Chordata</taxon>
        <taxon>Craniata</taxon>
        <taxon>Vertebrata</taxon>
        <taxon>Euteleostomi</taxon>
        <taxon>Actinopterygii</taxon>
        <taxon>Neopterygii</taxon>
        <taxon>Teleostei</taxon>
        <taxon>Protacanthopterygii</taxon>
        <taxon>Salmoniformes</taxon>
        <taxon>Salmonidae</taxon>
        <taxon>Salmoninae</taxon>
        <taxon>Salmo</taxon>
    </lineage>
</organism>
<feature type="region of interest" description="Disordered" evidence="4">
    <location>
        <begin position="349"/>
        <end position="840"/>
    </location>
</feature>
<feature type="domain" description="Sushi" evidence="6">
    <location>
        <begin position="129"/>
        <end position="190"/>
    </location>
</feature>
<dbReference type="InterPro" id="IPR016187">
    <property type="entry name" value="CTDL_fold"/>
</dbReference>
<evidence type="ECO:0000256" key="5">
    <source>
        <dbReference type="SAM" id="Phobius"/>
    </source>
</evidence>
<dbReference type="InterPro" id="IPR000538">
    <property type="entry name" value="Link_dom"/>
</dbReference>
<dbReference type="Pfam" id="PF00084">
    <property type="entry name" value="Sushi"/>
    <property type="match status" value="1"/>
</dbReference>
<sequence length="965" mass="108331">MMARRIDRNLVSLSMFGYLVWLTVVSVVHADGRVFLLDQRNTSDSGGLAEAEHACASHDARLASAEELRHAVVECSFSACTRGWLDEGSVGTTVCSNLGSALKAVDVKIENTTEDNTDLDVFCVKDKGGPCGDPPAFPNTHLQGHTGFEMGDELLYSCLPGHVMPSGHSAFSLLCDSCGEWYGLVQLCVKDKTEAHIDYEDKFTDDDHHLSYDTPTEEEDTEEEPVEEEVQEETADVNVEEDTGEEGHRDQEQQEASFSMTGVEEQDVEAGGEEEAQGGEELSAGEEEQQEEEVGEGLVTGREDEELEDSTDHPVDEEKQEEEGMGMTEATEAPVSLLSQKHLFWFPSEAFQEAGHGEPTHLPVTQDTPPERDNRVRASGTESEESKEDNSQPEETKDHDSHEGQFQQPIDHNDHDDHEDDVDHEHIDREYDHDDQTDPDHDESSEQVFDGEDHVVEHLDHDDPDTHDGHEHDNHESYDSEEAHREDQGEHKEDDHEKGGRYDNGHDEHYNMGEHEEDDRIPYHSHGEHEDHDHDDVTDHHDDDDHDHSDPSDHRDDHEDQDHVHDHDHHHDHEDQDHVHDHDHHDDHEDQDHDHDHDHHDDHEDQDHVHDHDHRDDHEDQDHDHDHDHHHDHEDQDHVHDHDHRDDHEDQDHDHDHDHHDDHEDGHVIPIGGTTTGEPQNVTQEVAEGEPTASTDETWLDGYPVSQEETDTDKVGGGSTEEGVEPEVREEEEEGLVVVGVTDRPNEVEMSRPIPFTGVPQVPLSPTQEADPVEQDQDQVGGLSPTASPDSPLSPEATSSDSYSADYTTPSLTLSLDDVTPRNAARPSPTDSWETTDHVHPFLEHVPAPTVWTDDVINEEERVAEHNLTRHSGEREGEEGEREGKTGEAGCTGGEEDCPPPPPPPSGRGPTVAAIVIAVCTVALAAAVGAWCYRRKQQKSSMYEMNGKGQSHSRHGQQIEMQQKV</sequence>
<feature type="compositionally biased region" description="Acidic residues" evidence="4">
    <location>
        <begin position="264"/>
        <end position="295"/>
    </location>
</feature>
<evidence type="ECO:0000259" key="7">
    <source>
        <dbReference type="PROSITE" id="PS50963"/>
    </source>
</evidence>
<keyword evidence="8" id="KW-1185">Reference proteome</keyword>
<keyword evidence="1" id="KW-0732">Signal</keyword>
<keyword evidence="5" id="KW-1133">Transmembrane helix</keyword>
<feature type="compositionally biased region" description="Acidic residues" evidence="4">
    <location>
        <begin position="215"/>
        <end position="244"/>
    </location>
</feature>
<evidence type="ECO:0000313" key="8">
    <source>
        <dbReference type="Proteomes" id="UP001652741"/>
    </source>
</evidence>
<dbReference type="InterPro" id="IPR035976">
    <property type="entry name" value="Sushi/SCR/CCP_sf"/>
</dbReference>
<feature type="compositionally biased region" description="Basic and acidic residues" evidence="4">
    <location>
        <begin position="451"/>
        <end position="667"/>
    </location>
</feature>
<dbReference type="GeneID" id="106588743"/>
<feature type="region of interest" description="Disordered" evidence="4">
    <location>
        <begin position="943"/>
        <end position="965"/>
    </location>
</feature>
<dbReference type="SMART" id="SM00032">
    <property type="entry name" value="CCP"/>
    <property type="match status" value="1"/>
</dbReference>
<reference evidence="9" key="1">
    <citation type="submission" date="2025-08" db="UniProtKB">
        <authorList>
            <consortium name="RefSeq"/>
        </authorList>
    </citation>
    <scope>IDENTIFICATION</scope>
</reference>
<name>A0ABM3E3H9_SALSA</name>
<dbReference type="SMART" id="SM00445">
    <property type="entry name" value="LINK"/>
    <property type="match status" value="1"/>
</dbReference>
<evidence type="ECO:0000313" key="9">
    <source>
        <dbReference type="RefSeq" id="XP_045565617.1"/>
    </source>
</evidence>
<feature type="compositionally biased region" description="Acidic residues" evidence="4">
    <location>
        <begin position="722"/>
        <end position="735"/>
    </location>
</feature>
<feature type="compositionally biased region" description="Basic and acidic residues" evidence="4">
    <location>
        <begin position="864"/>
        <end position="875"/>
    </location>
</feature>
<evidence type="ECO:0000256" key="1">
    <source>
        <dbReference type="ARBA" id="ARBA00022729"/>
    </source>
</evidence>
<proteinExistence type="predicted"/>
<dbReference type="SUPFAM" id="SSF57535">
    <property type="entry name" value="Complement control module/SCR domain"/>
    <property type="match status" value="1"/>
</dbReference>
<evidence type="ECO:0000256" key="4">
    <source>
        <dbReference type="SAM" id="MobiDB-lite"/>
    </source>
</evidence>
<dbReference type="Gene3D" id="3.10.100.10">
    <property type="entry name" value="Mannose-Binding Protein A, subunit A"/>
    <property type="match status" value="1"/>
</dbReference>
<dbReference type="InterPro" id="IPR053298">
    <property type="entry name" value="Sushi_domain_protein"/>
</dbReference>
<accession>A0ABM3E3H9</accession>
<feature type="compositionally biased region" description="Basic and acidic residues" evidence="4">
    <location>
        <begin position="411"/>
        <end position="444"/>
    </location>
</feature>
<feature type="region of interest" description="Disordered" evidence="4">
    <location>
        <begin position="864"/>
        <end position="909"/>
    </location>
</feature>
<dbReference type="PROSITE" id="PS50923">
    <property type="entry name" value="SUSHI"/>
    <property type="match status" value="1"/>
</dbReference>
<feature type="transmembrane region" description="Helical" evidence="5">
    <location>
        <begin position="912"/>
        <end position="933"/>
    </location>
</feature>
<keyword evidence="2" id="KW-1015">Disulfide bond</keyword>
<dbReference type="RefSeq" id="XP_045565617.1">
    <property type="nucleotide sequence ID" value="XM_045709661.1"/>
</dbReference>
<gene>
    <name evidence="9" type="primary">susd5</name>
</gene>
<keyword evidence="5" id="KW-0812">Transmembrane</keyword>
<feature type="region of interest" description="Disordered" evidence="4">
    <location>
        <begin position="205"/>
        <end position="335"/>
    </location>
</feature>
<feature type="compositionally biased region" description="Basic and acidic residues" evidence="4">
    <location>
        <begin position="388"/>
        <end position="403"/>
    </location>
</feature>
<dbReference type="PANTHER" id="PTHR32493:SF0">
    <property type="entry name" value="SUSHI DOMAIN-CONTAINING PROTEIN 5"/>
    <property type="match status" value="1"/>
</dbReference>
<dbReference type="Gene3D" id="2.10.70.10">
    <property type="entry name" value="Complement Module, domain 1"/>
    <property type="match status" value="1"/>
</dbReference>
<feature type="domain" description="Link" evidence="7">
    <location>
        <begin position="33"/>
        <end position="125"/>
    </location>
</feature>
<dbReference type="SUPFAM" id="SSF56436">
    <property type="entry name" value="C-type lectin-like"/>
    <property type="match status" value="1"/>
</dbReference>
<dbReference type="InterPro" id="IPR000436">
    <property type="entry name" value="Sushi_SCR_CCP_dom"/>
</dbReference>
<dbReference type="Pfam" id="PF00193">
    <property type="entry name" value="Xlink"/>
    <property type="match status" value="1"/>
</dbReference>
<evidence type="ECO:0000259" key="6">
    <source>
        <dbReference type="PROSITE" id="PS50923"/>
    </source>
</evidence>
<dbReference type="InterPro" id="IPR016186">
    <property type="entry name" value="C-type_lectin-like/link_sf"/>
</dbReference>
<comment type="caution">
    <text evidence="3">Lacks conserved residue(s) required for the propagation of feature annotation.</text>
</comment>
<feature type="compositionally biased region" description="Low complexity" evidence="4">
    <location>
        <begin position="797"/>
        <end position="809"/>
    </location>
</feature>
<dbReference type="Proteomes" id="UP001652741">
    <property type="component" value="Chromosome ssa27"/>
</dbReference>
<evidence type="ECO:0000256" key="2">
    <source>
        <dbReference type="ARBA" id="ARBA00023157"/>
    </source>
</evidence>
<dbReference type="PROSITE" id="PS50963">
    <property type="entry name" value="LINK_2"/>
    <property type="match status" value="1"/>
</dbReference>
<protein>
    <submittedName>
        <fullName evidence="9">Sushi domain-containing protein 5</fullName>
    </submittedName>
</protein>
<keyword evidence="3" id="KW-0768">Sushi</keyword>
<dbReference type="CDD" id="cd00033">
    <property type="entry name" value="CCP"/>
    <property type="match status" value="1"/>
</dbReference>